<name>A0ABD5T127_9EURY</name>
<gene>
    <name evidence="2" type="ORF">ACFQDD_05655</name>
</gene>
<keyword evidence="1" id="KW-1133">Transmembrane helix</keyword>
<dbReference type="Proteomes" id="UP001596274">
    <property type="component" value="Unassembled WGS sequence"/>
</dbReference>
<feature type="transmembrane region" description="Helical" evidence="1">
    <location>
        <begin position="7"/>
        <end position="25"/>
    </location>
</feature>
<feature type="non-terminal residue" evidence="2">
    <location>
        <position position="1"/>
    </location>
</feature>
<keyword evidence="1" id="KW-0472">Membrane</keyword>
<accession>A0ABD5T127</accession>
<organism evidence="2 3">
    <name type="scientific">Halorubrum pallidum</name>
    <dbReference type="NCBI Taxonomy" id="1526114"/>
    <lineage>
        <taxon>Archaea</taxon>
        <taxon>Methanobacteriati</taxon>
        <taxon>Methanobacteriota</taxon>
        <taxon>Stenosarchaea group</taxon>
        <taxon>Halobacteria</taxon>
        <taxon>Halobacteriales</taxon>
        <taxon>Haloferacaceae</taxon>
        <taxon>Halorubrum</taxon>
    </lineage>
</organism>
<proteinExistence type="predicted"/>
<keyword evidence="3" id="KW-1185">Reference proteome</keyword>
<evidence type="ECO:0000256" key="1">
    <source>
        <dbReference type="SAM" id="Phobius"/>
    </source>
</evidence>
<sequence length="62" mass="6464">AFAVTEALLVPLALLVDGVMFAWSYDQPRRAVAVMTAIHAVVSMLLGIILIGVAVLLASMPG</sequence>
<evidence type="ECO:0000313" key="2">
    <source>
        <dbReference type="EMBL" id="MFC6771004.1"/>
    </source>
</evidence>
<feature type="transmembrane region" description="Helical" evidence="1">
    <location>
        <begin position="31"/>
        <end position="58"/>
    </location>
</feature>
<dbReference type="AlphaFoldDB" id="A0ABD5T127"/>
<dbReference type="EMBL" id="JBHSWT010000224">
    <property type="protein sequence ID" value="MFC6771004.1"/>
    <property type="molecule type" value="Genomic_DNA"/>
</dbReference>
<dbReference type="Pfam" id="PF24285">
    <property type="entry name" value="DUF7473"/>
    <property type="match status" value="1"/>
</dbReference>
<evidence type="ECO:0000313" key="3">
    <source>
        <dbReference type="Proteomes" id="UP001596274"/>
    </source>
</evidence>
<comment type="caution">
    <text evidence="2">The sequence shown here is derived from an EMBL/GenBank/DDBJ whole genome shotgun (WGS) entry which is preliminary data.</text>
</comment>
<keyword evidence="1" id="KW-0812">Transmembrane</keyword>
<protein>
    <submittedName>
        <fullName evidence="2">Uncharacterized protein</fullName>
    </submittedName>
</protein>
<reference evidence="2 3" key="1">
    <citation type="journal article" date="2019" name="Int. J. Syst. Evol. Microbiol.">
        <title>The Global Catalogue of Microorganisms (GCM) 10K type strain sequencing project: providing services to taxonomists for standard genome sequencing and annotation.</title>
        <authorList>
            <consortium name="The Broad Institute Genomics Platform"/>
            <consortium name="The Broad Institute Genome Sequencing Center for Infectious Disease"/>
            <person name="Wu L."/>
            <person name="Ma J."/>
        </authorList>
    </citation>
    <scope>NUCLEOTIDE SEQUENCE [LARGE SCALE GENOMIC DNA]</scope>
    <source>
        <strain evidence="2 3">PJ61</strain>
    </source>
</reference>
<dbReference type="InterPro" id="IPR055896">
    <property type="entry name" value="DUF7473"/>
</dbReference>